<accession>A0A0C2SPC7</accession>
<organism evidence="1 2">
    <name type="scientific">Amanita muscaria (strain Koide BX008)</name>
    <dbReference type="NCBI Taxonomy" id="946122"/>
    <lineage>
        <taxon>Eukaryota</taxon>
        <taxon>Fungi</taxon>
        <taxon>Dikarya</taxon>
        <taxon>Basidiomycota</taxon>
        <taxon>Agaricomycotina</taxon>
        <taxon>Agaricomycetes</taxon>
        <taxon>Agaricomycetidae</taxon>
        <taxon>Agaricales</taxon>
        <taxon>Pluteineae</taxon>
        <taxon>Amanitaceae</taxon>
        <taxon>Amanita</taxon>
    </lineage>
</organism>
<dbReference type="InParanoid" id="A0A0C2SPC7"/>
<gene>
    <name evidence="1" type="ORF">M378DRAFT_17568</name>
</gene>
<dbReference type="AlphaFoldDB" id="A0A0C2SPC7"/>
<dbReference type="HOGENOM" id="CLU_065384_0_0_1"/>
<proteinExistence type="predicted"/>
<evidence type="ECO:0000313" key="2">
    <source>
        <dbReference type="Proteomes" id="UP000054549"/>
    </source>
</evidence>
<dbReference type="Proteomes" id="UP000054549">
    <property type="component" value="Unassembled WGS sequence"/>
</dbReference>
<name>A0A0C2SPC7_AMAMK</name>
<keyword evidence="2" id="KW-1185">Reference proteome</keyword>
<sequence length="313" mass="36385">MSPFAVLDQLFLEILRRVPDQDFLKRYLAILTAHISSSSDYGALHKNDAVLMYVSEEELHANLRRMRSLLKFEPYIDVHHKSFLDFLHDSARSGRYYIGQQGGIRRYLEVFVDSLVRYASAVIEQPNHHNVPHFTPRSRTTIDVFLKRRMSINEWPEVMQPLLDFQDKLLQFSTFPSTWHSLRCNECTIFHVLRELLHLGLHLEAFNPHDDPSFQLESVMNVRNRRGVASSTTNKKKTNGNDLDRLLLSLFVHLPGIMKDRLPTKKVIQLVSAILRFDYAETATRVYFVSDAQKLIDLLCYVSYSSYINGRGL</sequence>
<evidence type="ECO:0000313" key="1">
    <source>
        <dbReference type="EMBL" id="KIL55859.1"/>
    </source>
</evidence>
<protein>
    <submittedName>
        <fullName evidence="1">Uncharacterized protein</fullName>
    </submittedName>
</protein>
<dbReference type="OrthoDB" id="3262196at2759"/>
<reference evidence="1 2" key="1">
    <citation type="submission" date="2014-04" db="EMBL/GenBank/DDBJ databases">
        <title>Evolutionary Origins and Diversification of the Mycorrhizal Mutualists.</title>
        <authorList>
            <consortium name="DOE Joint Genome Institute"/>
            <consortium name="Mycorrhizal Genomics Consortium"/>
            <person name="Kohler A."/>
            <person name="Kuo A."/>
            <person name="Nagy L.G."/>
            <person name="Floudas D."/>
            <person name="Copeland A."/>
            <person name="Barry K.W."/>
            <person name="Cichocki N."/>
            <person name="Veneault-Fourrey C."/>
            <person name="LaButti K."/>
            <person name="Lindquist E.A."/>
            <person name="Lipzen A."/>
            <person name="Lundell T."/>
            <person name="Morin E."/>
            <person name="Murat C."/>
            <person name="Riley R."/>
            <person name="Ohm R."/>
            <person name="Sun H."/>
            <person name="Tunlid A."/>
            <person name="Henrissat B."/>
            <person name="Grigoriev I.V."/>
            <person name="Hibbett D.S."/>
            <person name="Martin F."/>
        </authorList>
    </citation>
    <scope>NUCLEOTIDE SEQUENCE [LARGE SCALE GENOMIC DNA]</scope>
    <source>
        <strain evidence="1 2">Koide BX008</strain>
    </source>
</reference>
<dbReference type="EMBL" id="KN818466">
    <property type="protein sequence ID" value="KIL55859.1"/>
    <property type="molecule type" value="Genomic_DNA"/>
</dbReference>